<gene>
    <name evidence="7" type="ORF">DVH24_016566</name>
</gene>
<evidence type="ECO:0000259" key="6">
    <source>
        <dbReference type="Pfam" id="PF00724"/>
    </source>
</evidence>
<evidence type="ECO:0000256" key="5">
    <source>
        <dbReference type="ARBA" id="ARBA00022857"/>
    </source>
</evidence>
<keyword evidence="3" id="KW-0285">Flavoprotein</keyword>
<dbReference type="Gene3D" id="3.20.20.70">
    <property type="entry name" value="Aldolase class I"/>
    <property type="match status" value="1"/>
</dbReference>
<evidence type="ECO:0000256" key="4">
    <source>
        <dbReference type="ARBA" id="ARBA00022643"/>
    </source>
</evidence>
<comment type="caution">
    <text evidence="7">The sequence shown here is derived from an EMBL/GenBank/DDBJ whole genome shotgun (WGS) entry which is preliminary data.</text>
</comment>
<keyword evidence="5" id="KW-0521">NADP</keyword>
<organism evidence="7 8">
    <name type="scientific">Malus domestica</name>
    <name type="common">Apple</name>
    <name type="synonym">Pyrus malus</name>
    <dbReference type="NCBI Taxonomy" id="3750"/>
    <lineage>
        <taxon>Eukaryota</taxon>
        <taxon>Viridiplantae</taxon>
        <taxon>Streptophyta</taxon>
        <taxon>Embryophyta</taxon>
        <taxon>Tracheophyta</taxon>
        <taxon>Spermatophyta</taxon>
        <taxon>Magnoliopsida</taxon>
        <taxon>eudicotyledons</taxon>
        <taxon>Gunneridae</taxon>
        <taxon>Pentapetalae</taxon>
        <taxon>rosids</taxon>
        <taxon>fabids</taxon>
        <taxon>Rosales</taxon>
        <taxon>Rosaceae</taxon>
        <taxon>Amygdaloideae</taxon>
        <taxon>Maleae</taxon>
        <taxon>Malus</taxon>
    </lineage>
</organism>
<evidence type="ECO:0000256" key="2">
    <source>
        <dbReference type="ARBA" id="ARBA00005979"/>
    </source>
</evidence>
<dbReference type="AlphaFoldDB" id="A0A498HTZ5"/>
<dbReference type="PANTHER" id="PTHR22893">
    <property type="entry name" value="NADH OXIDOREDUCTASE-RELATED"/>
    <property type="match status" value="1"/>
</dbReference>
<protein>
    <recommendedName>
        <fullName evidence="6">NADH:flavin oxidoreductase/NADH oxidase N-terminal domain-containing protein</fullName>
    </recommendedName>
</protein>
<dbReference type="InterPro" id="IPR045247">
    <property type="entry name" value="Oye-like"/>
</dbReference>
<evidence type="ECO:0000313" key="8">
    <source>
        <dbReference type="Proteomes" id="UP000290289"/>
    </source>
</evidence>
<keyword evidence="8" id="KW-1185">Reference proteome</keyword>
<dbReference type="STRING" id="3750.A0A498HTZ5"/>
<evidence type="ECO:0000256" key="3">
    <source>
        <dbReference type="ARBA" id="ARBA00022630"/>
    </source>
</evidence>
<evidence type="ECO:0000313" key="7">
    <source>
        <dbReference type="EMBL" id="RXH73744.1"/>
    </source>
</evidence>
<dbReference type="Proteomes" id="UP000290289">
    <property type="component" value="Chromosome 15"/>
</dbReference>
<dbReference type="GO" id="GO:0010181">
    <property type="term" value="F:FMN binding"/>
    <property type="evidence" value="ECO:0007669"/>
    <property type="project" value="InterPro"/>
</dbReference>
<reference evidence="7 8" key="1">
    <citation type="submission" date="2018-10" db="EMBL/GenBank/DDBJ databases">
        <title>A high-quality apple genome assembly.</title>
        <authorList>
            <person name="Hu J."/>
        </authorList>
    </citation>
    <scope>NUCLEOTIDE SEQUENCE [LARGE SCALE GENOMIC DNA]</scope>
    <source>
        <strain evidence="8">cv. HFTH1</strain>
        <tissue evidence="7">Young leaf</tissue>
    </source>
</reference>
<proteinExistence type="inferred from homology"/>
<keyword evidence="4" id="KW-0288">FMN</keyword>
<accession>A0A498HTZ5</accession>
<dbReference type="GO" id="GO:0016491">
    <property type="term" value="F:oxidoreductase activity"/>
    <property type="evidence" value="ECO:0007669"/>
    <property type="project" value="InterPro"/>
</dbReference>
<dbReference type="Pfam" id="PF00724">
    <property type="entry name" value="Oxidored_FMN"/>
    <property type="match status" value="1"/>
</dbReference>
<dbReference type="InterPro" id="IPR001155">
    <property type="entry name" value="OxRdtase_FMN_N"/>
</dbReference>
<comment type="cofactor">
    <cofactor evidence="1">
        <name>FMN</name>
        <dbReference type="ChEBI" id="CHEBI:58210"/>
    </cofactor>
</comment>
<dbReference type="InterPro" id="IPR013785">
    <property type="entry name" value="Aldolase_TIM"/>
</dbReference>
<dbReference type="EMBL" id="RDQH01000341">
    <property type="protein sequence ID" value="RXH73744.1"/>
    <property type="molecule type" value="Genomic_DNA"/>
</dbReference>
<sequence>MVKIPISTFIAAGGYDREDGNDTVAEGRADLIAYGRWFLANPDLLKRFELNAPLNKYNRNTFYVREPVIGYTNYPFLDTTA</sequence>
<dbReference type="SUPFAM" id="SSF51395">
    <property type="entry name" value="FMN-linked oxidoreductases"/>
    <property type="match status" value="1"/>
</dbReference>
<name>A0A498HTZ5_MALDO</name>
<evidence type="ECO:0000256" key="1">
    <source>
        <dbReference type="ARBA" id="ARBA00001917"/>
    </source>
</evidence>
<comment type="similarity">
    <text evidence="2">Belongs to the NADH:flavin oxidoreductase/NADH oxidase family.</text>
</comment>
<feature type="domain" description="NADH:flavin oxidoreductase/NADH oxidase N-terminal" evidence="6">
    <location>
        <begin position="8"/>
        <end position="54"/>
    </location>
</feature>
<dbReference type="PANTHER" id="PTHR22893:SF91">
    <property type="entry name" value="NADPH DEHYDROGENASE 2-RELATED"/>
    <property type="match status" value="1"/>
</dbReference>